<evidence type="ECO:0000256" key="1">
    <source>
        <dbReference type="SAM" id="MobiDB-lite"/>
    </source>
</evidence>
<dbReference type="EMBL" id="SZPY01000002">
    <property type="protein sequence ID" value="TKI62694.1"/>
    <property type="molecule type" value="Genomic_DNA"/>
</dbReference>
<comment type="caution">
    <text evidence="3">The sequence shown here is derived from an EMBL/GenBank/DDBJ whole genome shotgun (WGS) entry which is preliminary data.</text>
</comment>
<sequence>MALTDPGDDQAADEFKGLISARESYYSSMGDRSVDLPEPRSSRVYALYSREIVHVPLGATAGSLVMLSALDTIGAWGVLPAAAAGLAILFTGQRAKLDLRAPGAPASLRADVAQAHDDFRDALSALGSPHTRVDVIMAVRSFEPRMDEAMRTLFDPHAAPEAASAATETVLAVGSRAWALAKVEERRTQVVEEAVASGIEPLSDATLESLPLDFTEIDSVGADVSRETLAVAAAMDVETGQVSLPQVKSDDGALLPPSRPGHALDEAGGTSGA</sequence>
<evidence type="ECO:0000256" key="2">
    <source>
        <dbReference type="SAM" id="Phobius"/>
    </source>
</evidence>
<keyword evidence="2" id="KW-0472">Membrane</keyword>
<accession>A0A4U2YPB7</accession>
<organism evidence="3 4">
    <name type="scientific">Nocardioides jishulii</name>
    <dbReference type="NCBI Taxonomy" id="2575440"/>
    <lineage>
        <taxon>Bacteria</taxon>
        <taxon>Bacillati</taxon>
        <taxon>Actinomycetota</taxon>
        <taxon>Actinomycetes</taxon>
        <taxon>Propionibacteriales</taxon>
        <taxon>Nocardioidaceae</taxon>
        <taxon>Nocardioides</taxon>
    </lineage>
</organism>
<protein>
    <submittedName>
        <fullName evidence="3">Uncharacterized protein</fullName>
    </submittedName>
</protein>
<evidence type="ECO:0000313" key="4">
    <source>
        <dbReference type="Proteomes" id="UP000307808"/>
    </source>
</evidence>
<reference evidence="3 4" key="1">
    <citation type="submission" date="2019-04" db="EMBL/GenBank/DDBJ databases">
        <authorList>
            <person name="Dong K."/>
        </authorList>
    </citation>
    <scope>NUCLEOTIDE SEQUENCE [LARGE SCALE GENOMIC DNA]</scope>
    <source>
        <strain evidence="4">dk3543</strain>
    </source>
</reference>
<dbReference type="AlphaFoldDB" id="A0A4U2YPB7"/>
<evidence type="ECO:0000313" key="3">
    <source>
        <dbReference type="EMBL" id="TKI62694.1"/>
    </source>
</evidence>
<keyword evidence="2" id="KW-0812">Transmembrane</keyword>
<proteinExistence type="predicted"/>
<feature type="region of interest" description="Disordered" evidence="1">
    <location>
        <begin position="244"/>
        <end position="273"/>
    </location>
</feature>
<name>A0A4U2YPB7_9ACTN</name>
<keyword evidence="4" id="KW-1185">Reference proteome</keyword>
<dbReference type="RefSeq" id="WP_137065962.1">
    <property type="nucleotide sequence ID" value="NZ_CP040748.1"/>
</dbReference>
<feature type="transmembrane region" description="Helical" evidence="2">
    <location>
        <begin position="73"/>
        <end position="92"/>
    </location>
</feature>
<dbReference type="Proteomes" id="UP000307808">
    <property type="component" value="Unassembled WGS sequence"/>
</dbReference>
<keyword evidence="2" id="KW-1133">Transmembrane helix</keyword>
<gene>
    <name evidence="3" type="ORF">FC770_10085</name>
</gene>